<dbReference type="Proteomes" id="UP000198914">
    <property type="component" value="Unassembled WGS sequence"/>
</dbReference>
<proteinExistence type="predicted"/>
<protein>
    <submittedName>
        <fullName evidence="2">Uncharacterized membrane protein</fullName>
    </submittedName>
</protein>
<feature type="transmembrane region" description="Helical" evidence="1">
    <location>
        <begin position="141"/>
        <end position="165"/>
    </location>
</feature>
<sequence length="288" mass="30379">MVKTIGNPLSWGAKALGGASEHVAESAEHIGGRDSSPITDDQINTLTMDDLYDALRKGAEDLGAARGDVLFLCLIYPIIGLILVAFGLNMNLLPLLFPLLAGFALLGPIAAIGPYEISRRREEGLPYGWGDAFGLVSSPSFGAIVVLSIFLFGLFLVWMLVAAAIHAMTLGGPPPASITAFAIQIFTTGAGWAMILIGTVFGFGFALLVLATSVVSFPLLLQRDVGVPNAVATSVKVFRKNPRVILVWGLIVATGLVLGTIPALIGLIIVLPLLGHATWHLYRRAISV</sequence>
<reference evidence="3" key="1">
    <citation type="submission" date="2016-10" db="EMBL/GenBank/DDBJ databases">
        <authorList>
            <person name="Varghese N."/>
            <person name="Submissions S."/>
        </authorList>
    </citation>
    <scope>NUCLEOTIDE SEQUENCE [LARGE SCALE GENOMIC DNA]</scope>
    <source>
        <strain evidence="3">DSM 100420</strain>
    </source>
</reference>
<evidence type="ECO:0000256" key="1">
    <source>
        <dbReference type="SAM" id="Phobius"/>
    </source>
</evidence>
<accession>A0A1H3TYL1</accession>
<dbReference type="OrthoDB" id="9809543at2"/>
<dbReference type="AlphaFoldDB" id="A0A1H3TYL1"/>
<dbReference type="RefSeq" id="WP_092647682.1">
    <property type="nucleotide sequence ID" value="NZ_FNPX01000021.1"/>
</dbReference>
<dbReference type="EMBL" id="FNPX01000021">
    <property type="protein sequence ID" value="SDZ55280.1"/>
    <property type="molecule type" value="Genomic_DNA"/>
</dbReference>
<gene>
    <name evidence="2" type="ORF">SAMN05444004_1211</name>
</gene>
<dbReference type="InterPro" id="IPR018692">
    <property type="entry name" value="DUF2189"/>
</dbReference>
<organism evidence="2 3">
    <name type="scientific">Jannaschia faecimaris</name>
    <dbReference type="NCBI Taxonomy" id="1244108"/>
    <lineage>
        <taxon>Bacteria</taxon>
        <taxon>Pseudomonadati</taxon>
        <taxon>Pseudomonadota</taxon>
        <taxon>Alphaproteobacteria</taxon>
        <taxon>Rhodobacterales</taxon>
        <taxon>Roseobacteraceae</taxon>
        <taxon>Jannaschia</taxon>
    </lineage>
</organism>
<keyword evidence="1" id="KW-1133">Transmembrane helix</keyword>
<evidence type="ECO:0000313" key="2">
    <source>
        <dbReference type="EMBL" id="SDZ55280.1"/>
    </source>
</evidence>
<keyword evidence="3" id="KW-1185">Reference proteome</keyword>
<evidence type="ECO:0000313" key="3">
    <source>
        <dbReference type="Proteomes" id="UP000198914"/>
    </source>
</evidence>
<feature type="transmembrane region" description="Helical" evidence="1">
    <location>
        <begin position="245"/>
        <end position="274"/>
    </location>
</feature>
<keyword evidence="1" id="KW-0472">Membrane</keyword>
<keyword evidence="1" id="KW-0812">Transmembrane</keyword>
<feature type="transmembrane region" description="Helical" evidence="1">
    <location>
        <begin position="203"/>
        <end position="221"/>
    </location>
</feature>
<dbReference type="Pfam" id="PF09955">
    <property type="entry name" value="DUF2189"/>
    <property type="match status" value="1"/>
</dbReference>
<name>A0A1H3TYL1_9RHOB</name>
<feature type="transmembrane region" description="Helical" evidence="1">
    <location>
        <begin position="69"/>
        <end position="88"/>
    </location>
</feature>
<feature type="transmembrane region" description="Helical" evidence="1">
    <location>
        <begin position="177"/>
        <end position="197"/>
    </location>
</feature>
<feature type="transmembrane region" description="Helical" evidence="1">
    <location>
        <begin position="95"/>
        <end position="115"/>
    </location>
</feature>